<protein>
    <submittedName>
        <fullName evidence="2">Uncharacterized protein</fullName>
    </submittedName>
</protein>
<dbReference type="WBParaSite" id="nRc.2.0.1.t42108-RA">
    <property type="protein sequence ID" value="nRc.2.0.1.t42108-RA"/>
    <property type="gene ID" value="nRc.2.0.1.g42108"/>
</dbReference>
<dbReference type="AlphaFoldDB" id="A0A915KTK7"/>
<name>A0A915KTK7_ROMCU</name>
<evidence type="ECO:0000313" key="2">
    <source>
        <dbReference type="WBParaSite" id="nRc.2.0.1.t42108-RA"/>
    </source>
</evidence>
<proteinExistence type="predicted"/>
<accession>A0A915KTK7</accession>
<organism evidence="1 2">
    <name type="scientific">Romanomermis culicivorax</name>
    <name type="common">Nematode worm</name>
    <dbReference type="NCBI Taxonomy" id="13658"/>
    <lineage>
        <taxon>Eukaryota</taxon>
        <taxon>Metazoa</taxon>
        <taxon>Ecdysozoa</taxon>
        <taxon>Nematoda</taxon>
        <taxon>Enoplea</taxon>
        <taxon>Dorylaimia</taxon>
        <taxon>Mermithida</taxon>
        <taxon>Mermithoidea</taxon>
        <taxon>Mermithidae</taxon>
        <taxon>Romanomermis</taxon>
    </lineage>
</organism>
<reference evidence="2" key="1">
    <citation type="submission" date="2022-11" db="UniProtKB">
        <authorList>
            <consortium name="WormBaseParasite"/>
        </authorList>
    </citation>
    <scope>IDENTIFICATION</scope>
</reference>
<sequence>MGNQFAGYVSFALTNSQTYIIDTTTLMAKE</sequence>
<evidence type="ECO:0000313" key="1">
    <source>
        <dbReference type="Proteomes" id="UP000887565"/>
    </source>
</evidence>
<dbReference type="Proteomes" id="UP000887565">
    <property type="component" value="Unplaced"/>
</dbReference>
<keyword evidence="1" id="KW-1185">Reference proteome</keyword>